<dbReference type="PANTHER" id="PTHR46573">
    <property type="entry name" value="WD REPEAT, SAM AND U-BOX DOMAIN-CONTAINING PROTEIN 1"/>
    <property type="match status" value="1"/>
</dbReference>
<accession>A0A815T7M0</accession>
<dbReference type="SUPFAM" id="SSF57850">
    <property type="entry name" value="RING/U-box"/>
    <property type="match status" value="1"/>
</dbReference>
<comment type="caution">
    <text evidence="2">The sequence shown here is derived from an EMBL/GenBank/DDBJ whole genome shotgun (WGS) entry which is preliminary data.</text>
</comment>
<dbReference type="Proteomes" id="UP000663891">
    <property type="component" value="Unassembled WGS sequence"/>
</dbReference>
<dbReference type="Pfam" id="PF04564">
    <property type="entry name" value="U-box"/>
    <property type="match status" value="1"/>
</dbReference>
<dbReference type="PANTHER" id="PTHR46573:SF1">
    <property type="entry name" value="WD REPEAT, SAM AND U-BOX DOMAIN-CONTAINING PROTEIN 1"/>
    <property type="match status" value="1"/>
</dbReference>
<sequence>MELFRDPVIANDGHVYEREAITKWINEHGTSPFTRQPLQ</sequence>
<gene>
    <name evidence="2" type="ORF">VCS650_LOCUS42337</name>
</gene>
<dbReference type="EMBL" id="CAJNON010002186">
    <property type="protein sequence ID" value="CAF1502727.1"/>
    <property type="molecule type" value="Genomic_DNA"/>
</dbReference>
<dbReference type="CDD" id="cd16655">
    <property type="entry name" value="RING-Ubox_WDSUB1-like"/>
    <property type="match status" value="1"/>
</dbReference>
<dbReference type="GO" id="GO:0004842">
    <property type="term" value="F:ubiquitin-protein transferase activity"/>
    <property type="evidence" value="ECO:0007669"/>
    <property type="project" value="InterPro"/>
</dbReference>
<dbReference type="AlphaFoldDB" id="A0A815T7M0"/>
<name>A0A815T7M0_9BILA</name>
<organism evidence="2 3">
    <name type="scientific">Adineta steineri</name>
    <dbReference type="NCBI Taxonomy" id="433720"/>
    <lineage>
        <taxon>Eukaryota</taxon>
        <taxon>Metazoa</taxon>
        <taxon>Spiralia</taxon>
        <taxon>Gnathifera</taxon>
        <taxon>Rotifera</taxon>
        <taxon>Eurotatoria</taxon>
        <taxon>Bdelloidea</taxon>
        <taxon>Adinetida</taxon>
        <taxon>Adinetidae</taxon>
        <taxon>Adineta</taxon>
    </lineage>
</organism>
<dbReference type="InterPro" id="IPR052085">
    <property type="entry name" value="WD-SAM-U-box"/>
</dbReference>
<dbReference type="OrthoDB" id="10064100at2759"/>
<dbReference type="InterPro" id="IPR013083">
    <property type="entry name" value="Znf_RING/FYVE/PHD"/>
</dbReference>
<evidence type="ECO:0000259" key="1">
    <source>
        <dbReference type="PROSITE" id="PS51698"/>
    </source>
</evidence>
<protein>
    <recommendedName>
        <fullName evidence="1">U-box domain-containing protein</fullName>
    </recommendedName>
</protein>
<dbReference type="InterPro" id="IPR003613">
    <property type="entry name" value="Ubox_domain"/>
</dbReference>
<feature type="domain" description="U-box" evidence="1">
    <location>
        <begin position="1"/>
        <end position="39"/>
    </location>
</feature>
<dbReference type="SMART" id="SM00504">
    <property type="entry name" value="Ubox"/>
    <property type="match status" value="1"/>
</dbReference>
<dbReference type="GO" id="GO:0016567">
    <property type="term" value="P:protein ubiquitination"/>
    <property type="evidence" value="ECO:0007669"/>
    <property type="project" value="InterPro"/>
</dbReference>
<evidence type="ECO:0000313" key="3">
    <source>
        <dbReference type="Proteomes" id="UP000663891"/>
    </source>
</evidence>
<reference evidence="2" key="1">
    <citation type="submission" date="2021-02" db="EMBL/GenBank/DDBJ databases">
        <authorList>
            <person name="Nowell W R."/>
        </authorList>
    </citation>
    <scope>NUCLEOTIDE SEQUENCE</scope>
</reference>
<dbReference type="PROSITE" id="PS51698">
    <property type="entry name" value="U_BOX"/>
    <property type="match status" value="1"/>
</dbReference>
<feature type="non-terminal residue" evidence="2">
    <location>
        <position position="39"/>
    </location>
</feature>
<proteinExistence type="predicted"/>
<dbReference type="Gene3D" id="3.30.40.10">
    <property type="entry name" value="Zinc/RING finger domain, C3HC4 (zinc finger)"/>
    <property type="match status" value="1"/>
</dbReference>
<evidence type="ECO:0000313" key="2">
    <source>
        <dbReference type="EMBL" id="CAF1502727.1"/>
    </source>
</evidence>